<gene>
    <name evidence="9" type="ORF">E2I00_001359</name>
</gene>
<comment type="function">
    <text evidence="6">PPIases accelerate the folding of proteins. It catalyzes the cis-trans isomerization of proline imidic peptide bonds in oligopeptides.</text>
</comment>
<dbReference type="PRINTS" id="PR00153">
    <property type="entry name" value="CSAPPISMRASE"/>
</dbReference>
<dbReference type="PROSITE" id="PS50072">
    <property type="entry name" value="CSA_PPIASE_2"/>
    <property type="match status" value="1"/>
</dbReference>
<keyword evidence="6" id="KW-0697">Rotamase</keyword>
<evidence type="ECO:0000256" key="4">
    <source>
        <dbReference type="ARBA" id="ARBA00045218"/>
    </source>
</evidence>
<dbReference type="InterPro" id="IPR044666">
    <property type="entry name" value="Cyclophilin_A-like"/>
</dbReference>
<dbReference type="GO" id="GO:0071013">
    <property type="term" value="C:catalytic step 2 spliceosome"/>
    <property type="evidence" value="ECO:0007669"/>
    <property type="project" value="TreeGrafter"/>
</dbReference>
<reference evidence="9 10" key="1">
    <citation type="journal article" date="2019" name="PLoS ONE">
        <title>Genomic analyses reveal an absence of contemporary introgressive admixture between fin whales and blue whales, despite known hybrids.</title>
        <authorList>
            <person name="Westbury M.V."/>
            <person name="Petersen B."/>
            <person name="Lorenzen E.D."/>
        </authorList>
    </citation>
    <scope>NUCLEOTIDE SEQUENCE [LARGE SCALE GENOMIC DNA]</scope>
    <source>
        <strain evidence="9">FinWhale-01</strain>
    </source>
</reference>
<dbReference type="Pfam" id="PF00160">
    <property type="entry name" value="Pro_isomerase"/>
    <property type="match status" value="1"/>
</dbReference>
<keyword evidence="10" id="KW-1185">Reference proteome</keyword>
<dbReference type="InterPro" id="IPR020892">
    <property type="entry name" value="Cyclophilin-type_PPIase_CS"/>
</dbReference>
<dbReference type="AlphaFoldDB" id="A0A643C6H0"/>
<evidence type="ECO:0000256" key="7">
    <source>
        <dbReference type="SAM" id="MobiDB-lite"/>
    </source>
</evidence>
<comment type="similarity">
    <text evidence="2 6">Belongs to the cyclophilin-type PPIase family.</text>
</comment>
<comment type="caution">
    <text evidence="9">The sequence shown here is derived from an EMBL/GenBank/DDBJ whole genome shotgun (WGS) entry which is preliminary data.</text>
</comment>
<accession>A0A643C6H0</accession>
<feature type="compositionally biased region" description="Acidic residues" evidence="7">
    <location>
        <begin position="159"/>
        <end position="173"/>
    </location>
</feature>
<evidence type="ECO:0000313" key="9">
    <source>
        <dbReference type="EMBL" id="KAB0395833.1"/>
    </source>
</evidence>
<dbReference type="InterPro" id="IPR002130">
    <property type="entry name" value="Cyclophilin-type_PPIase_dom"/>
</dbReference>
<feature type="region of interest" description="Disordered" evidence="7">
    <location>
        <begin position="159"/>
        <end position="197"/>
    </location>
</feature>
<dbReference type="Proteomes" id="UP000437017">
    <property type="component" value="Unassembled WGS sequence"/>
</dbReference>
<dbReference type="PANTHER" id="PTHR45625">
    <property type="entry name" value="PEPTIDYL-PROLYL CIS-TRANS ISOMERASE-RELATED"/>
    <property type="match status" value="1"/>
</dbReference>
<sequence>VLLKTTAGDIDIELWSKEAPKACRNFIQLCLEEFYFLHKAFQPAFSDGIINVTNSAYYDNTIFHRVVPGFIVQGGDPTGTGTGGESIYGAPFKDEFHSRLRFNRRGLVALANAGPHDNGSQFFFTLGRADELNNKHTIFGKVTGDTVYNMLRLTEVDIDDEERPQEAEEEEEEVNRVSQDGEYGSAEHDEYVDGDEKDLMRERIAKKLKKGTSANVKTAGESEVEKKSVSRSSI</sequence>
<dbReference type="GO" id="GO:0003755">
    <property type="term" value="F:peptidyl-prolyl cis-trans isomerase activity"/>
    <property type="evidence" value="ECO:0007669"/>
    <property type="project" value="UniProtKB-UniRule"/>
</dbReference>
<comment type="function">
    <text evidence="4">As part of the spliceosome, plays a role in pre-mRNA splicing. Probable inactive PPIase with no peptidyl-prolyl cis-trans isomerase activity. As a component of the minor spliceosome, involved in the splicing of U12-type introns in pre-mRNAs.</text>
</comment>
<evidence type="ECO:0000256" key="1">
    <source>
        <dbReference type="ARBA" id="ARBA00004123"/>
    </source>
</evidence>
<feature type="non-terminal residue" evidence="9">
    <location>
        <position position="1"/>
    </location>
</feature>
<dbReference type="EMBL" id="SGJD01002353">
    <property type="protein sequence ID" value="KAB0395833.1"/>
    <property type="molecule type" value="Genomic_DNA"/>
</dbReference>
<dbReference type="GO" id="GO:0006457">
    <property type="term" value="P:protein folding"/>
    <property type="evidence" value="ECO:0007669"/>
    <property type="project" value="InterPro"/>
</dbReference>
<protein>
    <recommendedName>
        <fullName evidence="6">Peptidyl-prolyl cis-trans isomerase</fullName>
        <shortName evidence="6">PPIase</shortName>
        <ecNumber evidence="6">5.2.1.8</ecNumber>
    </recommendedName>
</protein>
<comment type="subunit">
    <text evidence="5">Part of the activated spliceosome B/catalytic step 1 spliceosome, one of the forms of the spliceosome which has a well-formed active site but still cannot catalyze the branching reaction and is composed at least of 52 proteins, the U2, U5 and U6 snRNAs and the pre-mRNA. Recruited during early steps of activated spliceosome B maturation, it is probably one of the first proteins released from this complex as he matures to the spliceosome C complex. Component of the minor spliceosome, which splices U12-type introns.</text>
</comment>
<feature type="region of interest" description="Disordered" evidence="7">
    <location>
        <begin position="210"/>
        <end position="234"/>
    </location>
</feature>
<dbReference type="OrthoDB" id="442970at2759"/>
<keyword evidence="6" id="KW-0413">Isomerase</keyword>
<dbReference type="InterPro" id="IPR029000">
    <property type="entry name" value="Cyclophilin-like_dom_sf"/>
</dbReference>
<dbReference type="SUPFAM" id="SSF50891">
    <property type="entry name" value="Cyclophilin-like"/>
    <property type="match status" value="1"/>
</dbReference>
<keyword evidence="3" id="KW-0539">Nucleus</keyword>
<dbReference type="Gene3D" id="2.40.100.10">
    <property type="entry name" value="Cyclophilin-like"/>
    <property type="match status" value="1"/>
</dbReference>
<evidence type="ECO:0000256" key="6">
    <source>
        <dbReference type="RuleBase" id="RU363019"/>
    </source>
</evidence>
<dbReference type="PROSITE" id="PS00170">
    <property type="entry name" value="CSA_PPIASE_1"/>
    <property type="match status" value="1"/>
</dbReference>
<evidence type="ECO:0000256" key="5">
    <source>
        <dbReference type="ARBA" id="ARBA00046368"/>
    </source>
</evidence>
<evidence type="ECO:0000256" key="3">
    <source>
        <dbReference type="ARBA" id="ARBA00023242"/>
    </source>
</evidence>
<evidence type="ECO:0000259" key="8">
    <source>
        <dbReference type="PROSITE" id="PS50072"/>
    </source>
</evidence>
<feature type="domain" description="PPIase cyclophilin-type" evidence="8">
    <location>
        <begin position="1"/>
        <end position="166"/>
    </location>
</feature>
<dbReference type="EC" id="5.2.1.8" evidence="6"/>
<name>A0A643C6H0_BALPH</name>
<evidence type="ECO:0000313" key="10">
    <source>
        <dbReference type="Proteomes" id="UP000437017"/>
    </source>
</evidence>
<comment type="catalytic activity">
    <reaction evidence="6">
        <text>[protein]-peptidylproline (omega=180) = [protein]-peptidylproline (omega=0)</text>
        <dbReference type="Rhea" id="RHEA:16237"/>
        <dbReference type="Rhea" id="RHEA-COMP:10747"/>
        <dbReference type="Rhea" id="RHEA-COMP:10748"/>
        <dbReference type="ChEBI" id="CHEBI:83833"/>
        <dbReference type="ChEBI" id="CHEBI:83834"/>
        <dbReference type="EC" id="5.2.1.8"/>
    </reaction>
</comment>
<organism evidence="9 10">
    <name type="scientific">Balaenoptera physalus</name>
    <name type="common">Fin whale</name>
    <name type="synonym">Balaena physalus</name>
    <dbReference type="NCBI Taxonomy" id="9770"/>
    <lineage>
        <taxon>Eukaryota</taxon>
        <taxon>Metazoa</taxon>
        <taxon>Chordata</taxon>
        <taxon>Craniata</taxon>
        <taxon>Vertebrata</taxon>
        <taxon>Euteleostomi</taxon>
        <taxon>Mammalia</taxon>
        <taxon>Eutheria</taxon>
        <taxon>Laurasiatheria</taxon>
        <taxon>Artiodactyla</taxon>
        <taxon>Whippomorpha</taxon>
        <taxon>Cetacea</taxon>
        <taxon>Mysticeti</taxon>
        <taxon>Balaenopteridae</taxon>
        <taxon>Balaenoptera</taxon>
    </lineage>
</organism>
<comment type="subcellular location">
    <subcellularLocation>
        <location evidence="1">Nucleus</location>
    </subcellularLocation>
</comment>
<proteinExistence type="inferred from homology"/>
<dbReference type="PANTHER" id="PTHR45625:SF6">
    <property type="entry name" value="SPLICEOSOME-ASSOCIATED PROTEIN CWC27 HOMOLOG"/>
    <property type="match status" value="1"/>
</dbReference>
<evidence type="ECO:0000256" key="2">
    <source>
        <dbReference type="ARBA" id="ARBA00007365"/>
    </source>
</evidence>